<sequence>MTVTQSDFRNAVLNSDLPAPSGLTDGSGQVAGKRFDVYRNNVAVSLSEALETAFPVIAKLLGEENLKGISGLFLRQSPPENPMMMHYGAAFPDFLRSFAPLAHLPYLGDVAEVEQAMRRSYHAADSSPLEADVLAHMPADQIENIKFEFAPSSEVLSSSWPIYDIWAFNMIDGAPKPRAESQDVLVTRIDFDPEPHLLPPGGAVFVSALRSHKTLGEAAETAANSDENFDLGACLTLLLSTQALTTATL</sequence>
<gene>
    <name evidence="2" type="ORF">PH7735_02453</name>
</gene>
<dbReference type="Proteomes" id="UP000051870">
    <property type="component" value="Unassembled WGS sequence"/>
</dbReference>
<evidence type="ECO:0000259" key="1">
    <source>
        <dbReference type="Pfam" id="PF09836"/>
    </source>
</evidence>
<dbReference type="RefSeq" id="WP_058311623.1">
    <property type="nucleotide sequence ID" value="NZ_CYTW01000002.1"/>
</dbReference>
<dbReference type="AlphaFoldDB" id="A0A0P1IHE0"/>
<protein>
    <recommendedName>
        <fullName evidence="1">Putative DNA-binding domain-containing protein</fullName>
    </recommendedName>
</protein>
<reference evidence="3" key="1">
    <citation type="submission" date="2015-09" db="EMBL/GenBank/DDBJ databases">
        <authorList>
            <person name="Rodrigo-Torres Lidia"/>
            <person name="Arahal R.David."/>
        </authorList>
    </citation>
    <scope>NUCLEOTIDE SEQUENCE [LARGE SCALE GENOMIC DNA]</scope>
    <source>
        <strain evidence="3">CECT 7735</strain>
    </source>
</reference>
<dbReference type="InterPro" id="IPR044922">
    <property type="entry name" value="DUF2063_N_sf"/>
</dbReference>
<keyword evidence="3" id="KW-1185">Reference proteome</keyword>
<feature type="domain" description="Putative DNA-binding" evidence="1">
    <location>
        <begin position="4"/>
        <end position="95"/>
    </location>
</feature>
<name>A0A0P1IHE0_9RHOB</name>
<proteinExistence type="predicted"/>
<accession>A0A0P1IHE0</accession>
<evidence type="ECO:0000313" key="3">
    <source>
        <dbReference type="Proteomes" id="UP000051870"/>
    </source>
</evidence>
<dbReference type="GeneID" id="83881474"/>
<organism evidence="2 3">
    <name type="scientific">Shimia thalassica</name>
    <dbReference type="NCBI Taxonomy" id="1715693"/>
    <lineage>
        <taxon>Bacteria</taxon>
        <taxon>Pseudomonadati</taxon>
        <taxon>Pseudomonadota</taxon>
        <taxon>Alphaproteobacteria</taxon>
        <taxon>Rhodobacterales</taxon>
        <taxon>Roseobacteraceae</taxon>
    </lineage>
</organism>
<evidence type="ECO:0000313" key="2">
    <source>
        <dbReference type="EMBL" id="CUK01431.1"/>
    </source>
</evidence>
<dbReference type="Gene3D" id="1.10.150.690">
    <property type="entry name" value="DUF2063"/>
    <property type="match status" value="1"/>
</dbReference>
<dbReference type="InterPro" id="IPR018640">
    <property type="entry name" value="DUF2063"/>
</dbReference>
<dbReference type="STRING" id="1715693.PH7735_02453"/>
<dbReference type="EMBL" id="CYTW01000002">
    <property type="protein sequence ID" value="CUK01431.1"/>
    <property type="molecule type" value="Genomic_DNA"/>
</dbReference>
<dbReference type="Pfam" id="PF09836">
    <property type="entry name" value="DUF2063"/>
    <property type="match status" value="1"/>
</dbReference>